<protein>
    <recommendedName>
        <fullName evidence="2">Serine aminopeptidase S33 domain-containing protein</fullName>
    </recommendedName>
</protein>
<keyword evidence="1" id="KW-0732">Signal</keyword>
<dbReference type="EMBL" id="PIPV01000002">
    <property type="protein sequence ID" value="RUO57489.1"/>
    <property type="molecule type" value="Genomic_DNA"/>
</dbReference>
<evidence type="ECO:0000313" key="3">
    <source>
        <dbReference type="EMBL" id="RUO57489.1"/>
    </source>
</evidence>
<keyword evidence="4" id="KW-1185">Reference proteome</keyword>
<accession>A0A432Y924</accession>
<evidence type="ECO:0000259" key="2">
    <source>
        <dbReference type="Pfam" id="PF12146"/>
    </source>
</evidence>
<dbReference type="Pfam" id="PF12146">
    <property type="entry name" value="Hydrolase_4"/>
    <property type="match status" value="1"/>
</dbReference>
<dbReference type="InterPro" id="IPR029058">
    <property type="entry name" value="AB_hydrolase_fold"/>
</dbReference>
<name>A0A432Y924_9GAMM</name>
<organism evidence="3 4">
    <name type="scientific">Idiomarina fontislapidosi</name>
    <dbReference type="NCBI Taxonomy" id="263723"/>
    <lineage>
        <taxon>Bacteria</taxon>
        <taxon>Pseudomonadati</taxon>
        <taxon>Pseudomonadota</taxon>
        <taxon>Gammaproteobacteria</taxon>
        <taxon>Alteromonadales</taxon>
        <taxon>Idiomarinaceae</taxon>
        <taxon>Idiomarina</taxon>
    </lineage>
</organism>
<evidence type="ECO:0000313" key="4">
    <source>
        <dbReference type="Proteomes" id="UP000287330"/>
    </source>
</evidence>
<feature type="signal peptide" evidence="1">
    <location>
        <begin position="1"/>
        <end position="21"/>
    </location>
</feature>
<dbReference type="RefSeq" id="WP_110573435.1">
    <property type="nucleotide sequence ID" value="NZ_PIPV01000002.1"/>
</dbReference>
<dbReference type="OrthoDB" id="5614837at2"/>
<dbReference type="SUPFAM" id="SSF53474">
    <property type="entry name" value="alpha/beta-Hydrolases"/>
    <property type="match status" value="1"/>
</dbReference>
<feature type="chain" id="PRO_5019271308" description="Serine aminopeptidase S33 domain-containing protein" evidence="1">
    <location>
        <begin position="22"/>
        <end position="336"/>
    </location>
</feature>
<feature type="domain" description="Serine aminopeptidase S33" evidence="2">
    <location>
        <begin position="107"/>
        <end position="223"/>
    </location>
</feature>
<dbReference type="Gene3D" id="3.40.50.1820">
    <property type="entry name" value="alpha/beta hydrolase"/>
    <property type="match status" value="1"/>
</dbReference>
<dbReference type="AlphaFoldDB" id="A0A432Y924"/>
<gene>
    <name evidence="3" type="ORF">CWE25_03225</name>
</gene>
<comment type="caution">
    <text evidence="3">The sequence shown here is derived from an EMBL/GenBank/DDBJ whole genome shotgun (WGS) entry which is preliminary data.</text>
</comment>
<dbReference type="InterPro" id="IPR022742">
    <property type="entry name" value="Hydrolase_4"/>
</dbReference>
<reference evidence="4" key="1">
    <citation type="journal article" date="2018" name="Front. Microbiol.">
        <title>Genome-Based Analysis Reveals the Taxonomy and Diversity of the Family Idiomarinaceae.</title>
        <authorList>
            <person name="Liu Y."/>
            <person name="Lai Q."/>
            <person name="Shao Z."/>
        </authorList>
    </citation>
    <scope>NUCLEOTIDE SEQUENCE [LARGE SCALE GENOMIC DNA]</scope>
    <source>
        <strain evidence="4">F23</strain>
    </source>
</reference>
<sequence length="336" mass="37365">MRLIIVTAFLLHLTGCTSLVADQIAHPNAMNLTFTDEQSAQEIFNLQPRKVGSLDYFYAPAAGLAQQEASFKSTINVTLTNSKTGTTTTTPYHYDDSHARKLSQHSEARGQVIMLHSYSTDSRSLYIDSLALRAQGYDVLLLDLNGHGKASDKPVSFGPADVERLHQLVTLIRDDSDLPLLLYGKSYGASVAAQYIAKHGNIDGFIGIAPMNNFTEAALIETKRSSPWLTQFISDEYIIAGIERAASSVGANVEQANTSRILRHHLQTDSWPPSLIFVGELDKLSKQETFKPFDAISKTKIITLPERPHMAMMVYDNIIDKQLSEWLMMFEEGKLR</sequence>
<proteinExistence type="predicted"/>
<evidence type="ECO:0000256" key="1">
    <source>
        <dbReference type="SAM" id="SignalP"/>
    </source>
</evidence>
<dbReference type="Proteomes" id="UP000287330">
    <property type="component" value="Unassembled WGS sequence"/>
</dbReference>